<accession>A0A834N9Y4</accession>
<sequence length="166" mass="18109">MVPVVADLRGCPGSCPALARYTIIFLLVCALVFLPRTTSLLLPFFQRVTSLDVTLISTLFALAPSLPPSPIVAPPFQFIHFTRLQLCKKIEDVFPNIIRPAESTLGKRKLEDSTFVGGTIGRRCPFSKTLHVHPCIFYDLGPTTWPSSLGEHESATLGLTGQTLAS</sequence>
<keyword evidence="1" id="KW-1133">Transmembrane helix</keyword>
<evidence type="ECO:0000256" key="1">
    <source>
        <dbReference type="SAM" id="Phobius"/>
    </source>
</evidence>
<evidence type="ECO:0000313" key="2">
    <source>
        <dbReference type="EMBL" id="KAF7401255.1"/>
    </source>
</evidence>
<dbReference type="EMBL" id="JACSDZ010000006">
    <property type="protein sequence ID" value="KAF7401255.1"/>
    <property type="molecule type" value="Genomic_DNA"/>
</dbReference>
<proteinExistence type="predicted"/>
<keyword evidence="1" id="KW-0472">Membrane</keyword>
<comment type="caution">
    <text evidence="2">The sequence shown here is derived from an EMBL/GenBank/DDBJ whole genome shotgun (WGS) entry which is preliminary data.</text>
</comment>
<organism evidence="2 3">
    <name type="scientific">Vespula germanica</name>
    <name type="common">German yellow jacket</name>
    <name type="synonym">Paravespula germanica</name>
    <dbReference type="NCBI Taxonomy" id="30212"/>
    <lineage>
        <taxon>Eukaryota</taxon>
        <taxon>Metazoa</taxon>
        <taxon>Ecdysozoa</taxon>
        <taxon>Arthropoda</taxon>
        <taxon>Hexapoda</taxon>
        <taxon>Insecta</taxon>
        <taxon>Pterygota</taxon>
        <taxon>Neoptera</taxon>
        <taxon>Endopterygota</taxon>
        <taxon>Hymenoptera</taxon>
        <taxon>Apocrita</taxon>
        <taxon>Aculeata</taxon>
        <taxon>Vespoidea</taxon>
        <taxon>Vespidae</taxon>
        <taxon>Vespinae</taxon>
        <taxon>Vespula</taxon>
    </lineage>
</organism>
<dbReference type="AlphaFoldDB" id="A0A834N9Y4"/>
<name>A0A834N9Y4_VESGE</name>
<reference evidence="2" key="1">
    <citation type="journal article" date="2020" name="G3 (Bethesda)">
        <title>High-Quality Assemblies for Three Invasive Social Wasps from the &lt;i&gt;Vespula&lt;/i&gt; Genus.</title>
        <authorList>
            <person name="Harrop T.W.R."/>
            <person name="Guhlin J."/>
            <person name="McLaughlin G.M."/>
            <person name="Permina E."/>
            <person name="Stockwell P."/>
            <person name="Gilligan J."/>
            <person name="Le Lec M.F."/>
            <person name="Gruber M.A.M."/>
            <person name="Quinn O."/>
            <person name="Lovegrove M."/>
            <person name="Duncan E.J."/>
            <person name="Remnant E.J."/>
            <person name="Van Eeckhoven J."/>
            <person name="Graham B."/>
            <person name="Knapp R.A."/>
            <person name="Langford K.W."/>
            <person name="Kronenberg Z."/>
            <person name="Press M.O."/>
            <person name="Eacker S.M."/>
            <person name="Wilson-Rankin E.E."/>
            <person name="Purcell J."/>
            <person name="Lester P.J."/>
            <person name="Dearden P.K."/>
        </authorList>
    </citation>
    <scope>NUCLEOTIDE SEQUENCE</scope>
    <source>
        <strain evidence="2">Linc-1</strain>
    </source>
</reference>
<keyword evidence="3" id="KW-1185">Reference proteome</keyword>
<keyword evidence="1" id="KW-0812">Transmembrane</keyword>
<dbReference type="Proteomes" id="UP000617340">
    <property type="component" value="Unassembled WGS sequence"/>
</dbReference>
<feature type="transmembrane region" description="Helical" evidence="1">
    <location>
        <begin position="17"/>
        <end position="34"/>
    </location>
</feature>
<gene>
    <name evidence="2" type="ORF">HZH68_007075</name>
</gene>
<evidence type="ECO:0000313" key="3">
    <source>
        <dbReference type="Proteomes" id="UP000617340"/>
    </source>
</evidence>
<protein>
    <submittedName>
        <fullName evidence="2">Uncharacterized protein</fullName>
    </submittedName>
</protein>